<evidence type="ECO:0000313" key="4">
    <source>
        <dbReference type="EMBL" id="AKH18958.1"/>
    </source>
</evidence>
<dbReference type="KEGG" id="ssan:NX02_p1585"/>
<feature type="domain" description="Glycosyl hydrolase family 92" evidence="2">
    <location>
        <begin position="280"/>
        <end position="728"/>
    </location>
</feature>
<dbReference type="AlphaFoldDB" id="A0A0F7JWI1"/>
<gene>
    <name evidence="4" type="ORF">NX02_p1585</name>
</gene>
<keyword evidence="1" id="KW-0732">Signal</keyword>
<dbReference type="InterPro" id="IPR050883">
    <property type="entry name" value="PNGase"/>
</dbReference>
<dbReference type="Gene3D" id="3.30.2080.10">
    <property type="entry name" value="GH92 mannosidase domain"/>
    <property type="match status" value="1"/>
</dbReference>
<reference evidence="4 5" key="1">
    <citation type="submission" date="2015-05" db="EMBL/GenBank/DDBJ databases">
        <title>Plasmid of Sphingomonas sanxanigenens NX02.</title>
        <authorList>
            <person name="Huang H."/>
            <person name="Ma T."/>
        </authorList>
    </citation>
    <scope>NUCLEOTIDE SEQUENCE [LARGE SCALE GENOMIC DNA]</scope>
    <source>
        <strain evidence="4 5">NX02</strain>
        <plasmid evidence="5">Plasmid pNXO2</plasmid>
    </source>
</reference>
<dbReference type="NCBIfam" id="TIGR01180">
    <property type="entry name" value="aman2_put"/>
    <property type="match status" value="1"/>
</dbReference>
<proteinExistence type="predicted"/>
<dbReference type="SUPFAM" id="SSF48208">
    <property type="entry name" value="Six-hairpin glycosidases"/>
    <property type="match status" value="1"/>
</dbReference>
<dbReference type="GO" id="GO:0030246">
    <property type="term" value="F:carbohydrate binding"/>
    <property type="evidence" value="ECO:0007669"/>
    <property type="project" value="InterPro"/>
</dbReference>
<dbReference type="GO" id="GO:0006516">
    <property type="term" value="P:glycoprotein catabolic process"/>
    <property type="evidence" value="ECO:0007669"/>
    <property type="project" value="TreeGrafter"/>
</dbReference>
<geneLocation type="plasmid" evidence="4 5">
    <name>pNXO2</name>
</geneLocation>
<feature type="domain" description="Glycosyl hydrolase family 92 N-terminal" evidence="3">
    <location>
        <begin position="34"/>
        <end position="274"/>
    </location>
</feature>
<keyword evidence="4" id="KW-0614">Plasmid</keyword>
<sequence length="755" mass="81954">MRMVRIAGLVLMLALAGQGVAQEPPAAADPVAAVDVFVGSDDGGNTVPGAAVPFGFVNVSPDTTGGSTNGYDGKTPVTGFSFTHVSGTGGNSKYGNFRVTPTVGAVDPRNLVFARSNEKGSAGFYAVDLKGQAGPIRTELTATRRAALARFTFPAARDANLLIDVTSAVQLMGNGPRATGAEAWFDDDRTLLGRASFTGGWNEAPLTLYFAAAFNRAPIGFGTWKATRGTLALQPGSARAAGGDQRTDASVQLGGYATFDTRGQRAVQVKLAVSFISAEQARRTLAEELPDWDFAAARGRAEAAWRDVLAKIQVTGGSADERRNFYSALYRSHTMPHDVSGENAWWRSPAPHYEDYYTLWDTFRTLHPLMTLIQPERQRDMIVSLLETYRHTGWLPDARIAGANGMTQGGSNSDVLIADAVVKKLGGFDDALAFEALLKNGDVESDDPINQGRALRDYLALGYMSLNETRSASRTLEYAYNDFAIAEVASALGRKPEAARYLKRSRNWRNLWDDRLKCIRPRYADGGWIANFDCDHLYPDNRTAWWDAPFYEGSSAQYSTYVPHDVAGLIGKLGGEAGFVAWLDRLFDGGGYEQGNEPDFLAAYLYIHAGRPDRAAERVRHIMANHYRPARDGLPGNDDAGAMSSWYVWSAIGLFPNAGQPFYYIGAPIFSVSSLHLEKGRRFEVRAPAASAAARYVVGATLNGRPINRAWLTHDEVAAGGLLELRMAETPGDWATRFTAPPNPYLAAIDARPGK</sequence>
<dbReference type="InterPro" id="IPR012939">
    <property type="entry name" value="Glyco_hydro_92"/>
</dbReference>
<dbReference type="FunFam" id="3.30.2080.10:FF:000001">
    <property type="entry name" value="Alpha-1,2-mannosidase subfamily"/>
    <property type="match status" value="1"/>
</dbReference>
<dbReference type="Gene3D" id="1.20.1610.10">
    <property type="entry name" value="alpha-1,2-mannosidases domains"/>
    <property type="match status" value="1"/>
</dbReference>
<dbReference type="Proteomes" id="UP000018851">
    <property type="component" value="Plasmid pNXO2"/>
</dbReference>
<dbReference type="PANTHER" id="PTHR12143:SF43">
    <property type="entry name" value="PUTATIVE-RELATED"/>
    <property type="match status" value="1"/>
</dbReference>
<dbReference type="InterPro" id="IPR005887">
    <property type="entry name" value="GH92_a_mannosidase_put"/>
</dbReference>
<dbReference type="Gene3D" id="1.20.1050.60">
    <property type="entry name" value="alpha-1,2-mannosidase"/>
    <property type="match status" value="1"/>
</dbReference>
<dbReference type="PANTHER" id="PTHR12143">
    <property type="entry name" value="PEPTIDE N-GLYCANASE PNGASE -RELATED"/>
    <property type="match status" value="1"/>
</dbReference>
<dbReference type="EMBL" id="CP011450">
    <property type="protein sequence ID" value="AKH18958.1"/>
    <property type="molecule type" value="Genomic_DNA"/>
</dbReference>
<dbReference type="InterPro" id="IPR041371">
    <property type="entry name" value="GH92_N"/>
</dbReference>
<dbReference type="Gene3D" id="2.70.98.10">
    <property type="match status" value="1"/>
</dbReference>
<protein>
    <submittedName>
        <fullName evidence="4">Alpha-mannosidase</fullName>
    </submittedName>
</protein>
<organism evidence="4 5">
    <name type="scientific">Sphingomonas sanxanigenens DSM 19645 = NX02</name>
    <dbReference type="NCBI Taxonomy" id="1123269"/>
    <lineage>
        <taxon>Bacteria</taxon>
        <taxon>Pseudomonadati</taxon>
        <taxon>Pseudomonadota</taxon>
        <taxon>Alphaproteobacteria</taxon>
        <taxon>Sphingomonadales</taxon>
        <taxon>Sphingomonadaceae</taxon>
        <taxon>Sphingomonas</taxon>
    </lineage>
</organism>
<dbReference type="GO" id="GO:0005975">
    <property type="term" value="P:carbohydrate metabolic process"/>
    <property type="evidence" value="ECO:0007669"/>
    <property type="project" value="InterPro"/>
</dbReference>
<accession>A0A0F7JWI1</accession>
<feature type="chain" id="PRO_5002517662" evidence="1">
    <location>
        <begin position="22"/>
        <end position="755"/>
    </location>
</feature>
<dbReference type="Pfam" id="PF07971">
    <property type="entry name" value="Glyco_hydro_92"/>
    <property type="match status" value="1"/>
</dbReference>
<keyword evidence="5" id="KW-1185">Reference proteome</keyword>
<dbReference type="Pfam" id="PF17678">
    <property type="entry name" value="Glyco_hydro_92N"/>
    <property type="match status" value="1"/>
</dbReference>
<name>A0A0F7JWI1_9SPHN</name>
<evidence type="ECO:0000259" key="2">
    <source>
        <dbReference type="Pfam" id="PF07971"/>
    </source>
</evidence>
<dbReference type="GO" id="GO:0000224">
    <property type="term" value="F:peptide-N4-(N-acetyl-beta-glucosaminyl)asparagine amidase activity"/>
    <property type="evidence" value="ECO:0007669"/>
    <property type="project" value="TreeGrafter"/>
</dbReference>
<evidence type="ECO:0000313" key="5">
    <source>
        <dbReference type="Proteomes" id="UP000018851"/>
    </source>
</evidence>
<feature type="signal peptide" evidence="1">
    <location>
        <begin position="1"/>
        <end position="21"/>
    </location>
</feature>
<dbReference type="InterPro" id="IPR014718">
    <property type="entry name" value="GH-type_carb-bd"/>
</dbReference>
<evidence type="ECO:0000256" key="1">
    <source>
        <dbReference type="SAM" id="SignalP"/>
    </source>
</evidence>
<dbReference type="GO" id="GO:0005829">
    <property type="term" value="C:cytosol"/>
    <property type="evidence" value="ECO:0007669"/>
    <property type="project" value="TreeGrafter"/>
</dbReference>
<dbReference type="InterPro" id="IPR008928">
    <property type="entry name" value="6-hairpin_glycosidase_sf"/>
</dbReference>
<evidence type="ECO:0000259" key="3">
    <source>
        <dbReference type="Pfam" id="PF17678"/>
    </source>
</evidence>